<feature type="transmembrane region" description="Helical" evidence="5">
    <location>
        <begin position="12"/>
        <end position="33"/>
    </location>
</feature>
<feature type="transmembrane region" description="Helical" evidence="5">
    <location>
        <begin position="126"/>
        <end position="151"/>
    </location>
</feature>
<reference evidence="7" key="1">
    <citation type="submission" date="2023-10" db="EMBL/GenBank/DDBJ databases">
        <authorList>
            <person name="Chen Y."/>
            <person name="Shah S."/>
            <person name="Dougan E. K."/>
            <person name="Thang M."/>
            <person name="Chan C."/>
        </authorList>
    </citation>
    <scope>NUCLEOTIDE SEQUENCE [LARGE SCALE GENOMIC DNA]</scope>
</reference>
<name>A0ABN9PFW6_9DINO</name>
<accession>A0ABN9PFW6</accession>
<evidence type="ECO:0000256" key="4">
    <source>
        <dbReference type="ARBA" id="ARBA00023136"/>
    </source>
</evidence>
<keyword evidence="8" id="KW-1185">Reference proteome</keyword>
<comment type="subcellular location">
    <subcellularLocation>
        <location evidence="1">Membrane</location>
        <topology evidence="1">Multi-pass membrane protein</topology>
    </subcellularLocation>
</comment>
<evidence type="ECO:0000256" key="3">
    <source>
        <dbReference type="ARBA" id="ARBA00022989"/>
    </source>
</evidence>
<dbReference type="InterPro" id="IPR007632">
    <property type="entry name" value="Anoctamin"/>
</dbReference>
<evidence type="ECO:0000313" key="8">
    <source>
        <dbReference type="Proteomes" id="UP001189429"/>
    </source>
</evidence>
<proteinExistence type="predicted"/>
<protein>
    <recommendedName>
        <fullName evidence="6">Anoctamin transmembrane domain-containing protein</fullName>
    </recommendedName>
</protein>
<dbReference type="PANTHER" id="PTHR12308">
    <property type="entry name" value="ANOCTAMIN"/>
    <property type="match status" value="1"/>
</dbReference>
<feature type="transmembrane region" description="Helical" evidence="5">
    <location>
        <begin position="202"/>
        <end position="223"/>
    </location>
</feature>
<sequence>MIGFYFLWLRHTLVSLVLLVPVVSVLFVAIQSFDDFNYRFERAGAPIEEKRGLAVVFLSSAFCLSLWGQFYVKGWKRLESYYRELWGVELAEFSDVRRPDYRGDYKPSPINEHVMTKAYSPWKRRAVFLIAFVVTLVFIGMVIGTVMLVYYSDFHEDLTATGVSILFSVQIFAYQLVWDSLSDKLVELQNPRTDMEARNMDVAVLFPFSFVSAYANLAVKAVYEDSPWGQSCLSEDCTKKMELLLYQVVLPVFFAQAVSMLKPYVILRFSLWWEARRLLKQGRKIHRGFIEVQAKRPPFGPSQLNSEMNIMAVLLGYVLLFGSVAPGIVVAVTLIFLVKIRIDAFKLCNVYQRVIPARLPPDGIGQWGKVVQALAEVGRMTCLFIPIFNLSYFNSPGVDEGQDWLLDALGAAPHGLSDLQKVVLWFACKEVLDRLGQLVDFLIPDVSTETKLMRAKRQKVAKRMRNQLATRKGWNGADEEEQPALNCCMVSKSCAFETMSPRAGQIYRDVDTKTTKHLKDLDLWDKADKSDFGLPFDRVTYFG</sequence>
<keyword evidence="2 5" id="KW-0812">Transmembrane</keyword>
<organism evidence="7 8">
    <name type="scientific">Prorocentrum cordatum</name>
    <dbReference type="NCBI Taxonomy" id="2364126"/>
    <lineage>
        <taxon>Eukaryota</taxon>
        <taxon>Sar</taxon>
        <taxon>Alveolata</taxon>
        <taxon>Dinophyceae</taxon>
        <taxon>Prorocentrales</taxon>
        <taxon>Prorocentraceae</taxon>
        <taxon>Prorocentrum</taxon>
    </lineage>
</organism>
<keyword evidence="4 5" id="KW-0472">Membrane</keyword>
<dbReference type="Pfam" id="PF04547">
    <property type="entry name" value="Anoctamin"/>
    <property type="match status" value="1"/>
</dbReference>
<keyword evidence="3 5" id="KW-1133">Transmembrane helix</keyword>
<comment type="caution">
    <text evidence="7">The sequence shown here is derived from an EMBL/GenBank/DDBJ whole genome shotgun (WGS) entry which is preliminary data.</text>
</comment>
<evidence type="ECO:0000259" key="6">
    <source>
        <dbReference type="Pfam" id="PF04547"/>
    </source>
</evidence>
<feature type="transmembrane region" description="Helical" evidence="5">
    <location>
        <begin position="312"/>
        <end position="338"/>
    </location>
</feature>
<dbReference type="Proteomes" id="UP001189429">
    <property type="component" value="Unassembled WGS sequence"/>
</dbReference>
<feature type="transmembrane region" description="Helical" evidence="5">
    <location>
        <begin position="243"/>
        <end position="267"/>
    </location>
</feature>
<evidence type="ECO:0000256" key="5">
    <source>
        <dbReference type="SAM" id="Phobius"/>
    </source>
</evidence>
<feature type="transmembrane region" description="Helical" evidence="5">
    <location>
        <begin position="163"/>
        <end position="181"/>
    </location>
</feature>
<feature type="domain" description="Anoctamin transmembrane" evidence="6">
    <location>
        <begin position="2"/>
        <end position="456"/>
    </location>
</feature>
<dbReference type="InterPro" id="IPR049452">
    <property type="entry name" value="Anoctamin_TM"/>
</dbReference>
<feature type="transmembrane region" description="Helical" evidence="5">
    <location>
        <begin position="53"/>
        <end position="72"/>
    </location>
</feature>
<evidence type="ECO:0000256" key="2">
    <source>
        <dbReference type="ARBA" id="ARBA00022692"/>
    </source>
</evidence>
<evidence type="ECO:0000313" key="7">
    <source>
        <dbReference type="EMBL" id="CAK0789078.1"/>
    </source>
</evidence>
<dbReference type="EMBL" id="CAUYUJ010000168">
    <property type="protein sequence ID" value="CAK0789078.1"/>
    <property type="molecule type" value="Genomic_DNA"/>
</dbReference>
<evidence type="ECO:0000256" key="1">
    <source>
        <dbReference type="ARBA" id="ARBA00004141"/>
    </source>
</evidence>
<dbReference type="PANTHER" id="PTHR12308:SF73">
    <property type="entry name" value="ANOCTAMIN"/>
    <property type="match status" value="1"/>
</dbReference>
<gene>
    <name evidence="7" type="ORF">PCOR1329_LOCUS747</name>
</gene>